<dbReference type="OrthoDB" id="983041at2"/>
<name>A0A2S8SDE2_9RHOB</name>
<dbReference type="RefSeq" id="WP_105513017.1">
    <property type="nucleotide sequence ID" value="NZ_PVEP01000001.1"/>
</dbReference>
<protein>
    <submittedName>
        <fullName evidence="1">Uncharacterized protein</fullName>
    </submittedName>
</protein>
<keyword evidence="2" id="KW-1185">Reference proteome</keyword>
<dbReference type="Proteomes" id="UP000238338">
    <property type="component" value="Unassembled WGS sequence"/>
</dbReference>
<proteinExistence type="predicted"/>
<organism evidence="1 2">
    <name type="scientific">Albidovulum denitrificans</name>
    <dbReference type="NCBI Taxonomy" id="404881"/>
    <lineage>
        <taxon>Bacteria</taxon>
        <taxon>Pseudomonadati</taxon>
        <taxon>Pseudomonadota</taxon>
        <taxon>Alphaproteobacteria</taxon>
        <taxon>Rhodobacterales</taxon>
        <taxon>Paracoccaceae</taxon>
        <taxon>Albidovulum</taxon>
    </lineage>
</organism>
<reference evidence="1 2" key="1">
    <citation type="submission" date="2018-02" db="EMBL/GenBank/DDBJ databases">
        <title>Genomic Encyclopedia of Archaeal and Bacterial Type Strains, Phase II (KMG-II): from individual species to whole genera.</title>
        <authorList>
            <person name="Goeker M."/>
        </authorList>
    </citation>
    <scope>NUCLEOTIDE SEQUENCE [LARGE SCALE GENOMIC DNA]</scope>
    <source>
        <strain evidence="1 2">DSM 18921</strain>
    </source>
</reference>
<sequence>MTRERFLNAAKILLNIDKDELEAAGVLTPGAVGGSDWTRFNDEPLIFLVKLPDDRYARLWQMIEARQPKQKKPGSSFHAALTVERLIRIKDHLSNQKERDAINEAVAAIYKLEEVSA</sequence>
<evidence type="ECO:0000313" key="1">
    <source>
        <dbReference type="EMBL" id="PQV58769.1"/>
    </source>
</evidence>
<gene>
    <name evidence="1" type="ORF">LX70_00582</name>
</gene>
<accession>A0A2S8SDE2</accession>
<dbReference type="AlphaFoldDB" id="A0A2S8SDE2"/>
<comment type="caution">
    <text evidence="1">The sequence shown here is derived from an EMBL/GenBank/DDBJ whole genome shotgun (WGS) entry which is preliminary data.</text>
</comment>
<evidence type="ECO:0000313" key="2">
    <source>
        <dbReference type="Proteomes" id="UP000238338"/>
    </source>
</evidence>
<dbReference type="EMBL" id="PVEP01000001">
    <property type="protein sequence ID" value="PQV58769.1"/>
    <property type="molecule type" value="Genomic_DNA"/>
</dbReference>